<organism evidence="3">
    <name type="scientific">Acidithiobacillus ferrivorans</name>
    <dbReference type="NCBI Taxonomy" id="160808"/>
    <lineage>
        <taxon>Bacteria</taxon>
        <taxon>Pseudomonadati</taxon>
        <taxon>Pseudomonadota</taxon>
        <taxon>Acidithiobacillia</taxon>
        <taxon>Acidithiobacillales</taxon>
        <taxon>Acidithiobacillaceae</taxon>
        <taxon>Acidithiobacillus</taxon>
    </lineage>
</organism>
<name>A0A060UUH7_9PROT</name>
<evidence type="ECO:0000256" key="1">
    <source>
        <dbReference type="SAM" id="MobiDB-lite"/>
    </source>
</evidence>
<evidence type="ECO:0000313" key="4">
    <source>
        <dbReference type="EMBL" id="SMH64450.1"/>
    </source>
</evidence>
<feature type="transmembrane region" description="Helical" evidence="2">
    <location>
        <begin position="52"/>
        <end position="72"/>
    </location>
</feature>
<reference evidence="3" key="2">
    <citation type="submission" date="2014-07" db="EMBL/GenBank/DDBJ databases">
        <title>Initial genome analysis of the psychrotolerant acidophile Acidithiobacillus ferrivorans CF27: insights into iron and sulfur oxidation pathways and into biofilm formation.</title>
        <authorList>
            <person name="Talla E."/>
            <person name="Hedrich S."/>
            <person name="Mangenot S."/>
            <person name="Ji B."/>
            <person name="Johnson D.B."/>
            <person name="Barbe V."/>
            <person name="Bonnefoy V."/>
        </authorList>
    </citation>
    <scope>NUCLEOTIDE SEQUENCE [LARGE SCALE GENOMIC DNA]</scope>
    <source>
        <strain evidence="3">CF27</strain>
    </source>
</reference>
<reference evidence="3" key="1">
    <citation type="submission" date="2014-03" db="EMBL/GenBank/DDBJ databases">
        <authorList>
            <person name="Genoscope - CEA"/>
        </authorList>
    </citation>
    <scope>NUCLEOTIDE SEQUENCE [LARGE SCALE GENOMIC DNA]</scope>
    <source>
        <strain evidence="3">CF27</strain>
    </source>
</reference>
<gene>
    <name evidence="4" type="ORF">AFERRI_10483</name>
    <name evidence="3" type="ORF">AFERRI_400204</name>
</gene>
<evidence type="ECO:0000313" key="5">
    <source>
        <dbReference type="Proteomes" id="UP000193925"/>
    </source>
</evidence>
<keyword evidence="5" id="KW-1185">Reference proteome</keyword>
<accession>A0A060UUH7</accession>
<keyword evidence="2" id="KW-0812">Transmembrane</keyword>
<keyword evidence="2" id="KW-1133">Transmembrane helix</keyword>
<keyword evidence="2" id="KW-0472">Membrane</keyword>
<reference evidence="4 5" key="3">
    <citation type="submission" date="2017-03" db="EMBL/GenBank/DDBJ databases">
        <authorList>
            <person name="Regsiter A."/>
            <person name="William W."/>
        </authorList>
    </citation>
    <scope>NUCLEOTIDE SEQUENCE [LARGE SCALE GENOMIC DNA]</scope>
    <source>
        <strain evidence="4">PRJEB5721</strain>
    </source>
</reference>
<proteinExistence type="predicted"/>
<feature type="region of interest" description="Disordered" evidence="1">
    <location>
        <begin position="1"/>
        <end position="44"/>
    </location>
</feature>
<sequence length="303" mass="31972">MHTLREPLLRKQSSPASVDSVDLSHDRLGVRGEQQGVDTGGGNRRGKIHKRLALGIAVVGLVGVYSVIQGYGNRIGADITSDWHALTLSHVSNMPVITKASAEVAPNTSNRGTLNYEMAVKALNPPTMVLPQWVQAAIVKDNAALAQAQKASNGLSGRIAQVNTENQQLMVHVHQLQTTVMNDQLRMSQLEGRLHALAAQPRPAQMGARRMPGGAGKTGLVALRATQKPGVTARGHPKPAERPAKGWVVVAVHGDKAVLQTPGGQVAMVQQGQTIGGKTVESINDTTQTVTLSGGLAAHLFGK</sequence>
<dbReference type="EMBL" id="LT841305">
    <property type="protein sequence ID" value="SMH64450.1"/>
    <property type="molecule type" value="Genomic_DNA"/>
</dbReference>
<evidence type="ECO:0000313" key="3">
    <source>
        <dbReference type="EMBL" id="CDQ10423.1"/>
    </source>
</evidence>
<evidence type="ECO:0000256" key="2">
    <source>
        <dbReference type="SAM" id="Phobius"/>
    </source>
</evidence>
<protein>
    <submittedName>
        <fullName evidence="3">Uncharacterized protein</fullName>
    </submittedName>
</protein>
<dbReference type="Proteomes" id="UP000193925">
    <property type="component" value="Chromosome AFERRI"/>
</dbReference>
<dbReference type="AlphaFoldDB" id="A0A060UUH7"/>
<dbReference type="EMBL" id="CCCS020000035">
    <property type="protein sequence ID" value="CDQ10423.1"/>
    <property type="molecule type" value="Genomic_DNA"/>
</dbReference>